<dbReference type="GO" id="GO:0060255">
    <property type="term" value="P:regulation of macromolecule metabolic process"/>
    <property type="evidence" value="ECO:0007669"/>
    <property type="project" value="UniProtKB-ARBA"/>
</dbReference>
<accession>A0A8S9ZXW2</accession>
<keyword evidence="3" id="KW-0378">Hydrolase</keyword>
<dbReference type="SUPFAM" id="SSF54001">
    <property type="entry name" value="Cysteine proteinases"/>
    <property type="match status" value="1"/>
</dbReference>
<dbReference type="Pfam" id="PF02902">
    <property type="entry name" value="Peptidase_C48"/>
    <property type="match status" value="1"/>
</dbReference>
<evidence type="ECO:0000313" key="8">
    <source>
        <dbReference type="Proteomes" id="UP000605970"/>
    </source>
</evidence>
<evidence type="ECO:0000256" key="5">
    <source>
        <dbReference type="SAM" id="Coils"/>
    </source>
</evidence>
<dbReference type="GO" id="GO:0080090">
    <property type="term" value="P:regulation of primary metabolic process"/>
    <property type="evidence" value="ECO:0007669"/>
    <property type="project" value="UniProtKB-ARBA"/>
</dbReference>
<sequence length="362" mass="43164">MFSFFFNPSKNIPLQNLPLSNKDLVTKRSLAFDEASDPQFHPPLTKKKKFVGFEPKICSISNMKEIFHKWRNQKSINDKENRRREIKALEEELAERTRSRHNRKIVEYEMKCLLLQVEGLRLERPKIPREEFPGIALSCQKVIQIIWNRSAPHNEIFSNDSGVDITRKDLLTLFGTEWLNDEGKFLNNIINFYINLIVNRSRSDKKLPKVYAFNTFFYQNLCQKGFPGVKRWTRKVDIFDHEILLVPIHLGNHWCMTVIDLEQRKIDYYDSLLGDNLQCLGLLKQYLVDESMDKRKRPFDMDGWEYTCRKDIPHQQNLWDCGMFSCLFAEYASRRAPIKFTQQHIPYFRERIVYEIIKKELL</sequence>
<dbReference type="PANTHER" id="PTHR12606">
    <property type="entry name" value="SENTRIN/SUMO-SPECIFIC PROTEASE"/>
    <property type="match status" value="1"/>
</dbReference>
<dbReference type="GO" id="GO:0016929">
    <property type="term" value="F:deSUMOylase activity"/>
    <property type="evidence" value="ECO:0007669"/>
    <property type="project" value="TreeGrafter"/>
</dbReference>
<name>A0A8S9ZXW2_9BILA</name>
<evidence type="ECO:0000256" key="4">
    <source>
        <dbReference type="ARBA" id="ARBA00022807"/>
    </source>
</evidence>
<dbReference type="GO" id="GO:0006508">
    <property type="term" value="P:proteolysis"/>
    <property type="evidence" value="ECO:0007669"/>
    <property type="project" value="UniProtKB-KW"/>
</dbReference>
<dbReference type="EMBL" id="JABEBT010000015">
    <property type="protein sequence ID" value="KAF7638005.1"/>
    <property type="molecule type" value="Genomic_DNA"/>
</dbReference>
<dbReference type="PANTHER" id="PTHR12606:SF141">
    <property type="entry name" value="GH15225P-RELATED"/>
    <property type="match status" value="1"/>
</dbReference>
<dbReference type="OrthoDB" id="1939479at2759"/>
<comment type="similarity">
    <text evidence="1">Belongs to the peptidase C48 family.</text>
</comment>
<dbReference type="InterPro" id="IPR003653">
    <property type="entry name" value="Peptidase_C48_C"/>
</dbReference>
<dbReference type="PROSITE" id="PS50600">
    <property type="entry name" value="ULP_PROTEASE"/>
    <property type="match status" value="1"/>
</dbReference>
<proteinExistence type="inferred from homology"/>
<dbReference type="FunFam" id="3.40.395.10:FF:000001">
    <property type="entry name" value="Sentrin-specific protease 1"/>
    <property type="match status" value="1"/>
</dbReference>
<feature type="domain" description="Ubiquitin-like protease family profile" evidence="6">
    <location>
        <begin position="163"/>
        <end position="332"/>
    </location>
</feature>
<dbReference type="GO" id="GO:0016926">
    <property type="term" value="P:protein desumoylation"/>
    <property type="evidence" value="ECO:0007669"/>
    <property type="project" value="TreeGrafter"/>
</dbReference>
<evidence type="ECO:0000256" key="1">
    <source>
        <dbReference type="ARBA" id="ARBA00005234"/>
    </source>
</evidence>
<dbReference type="GO" id="GO:0005634">
    <property type="term" value="C:nucleus"/>
    <property type="evidence" value="ECO:0007669"/>
    <property type="project" value="TreeGrafter"/>
</dbReference>
<comment type="caution">
    <text evidence="7">The sequence shown here is derived from an EMBL/GenBank/DDBJ whole genome shotgun (WGS) entry which is preliminary data.</text>
</comment>
<dbReference type="AlphaFoldDB" id="A0A8S9ZXW2"/>
<reference evidence="7" key="1">
    <citation type="journal article" date="2020" name="Ecol. Evol.">
        <title>Genome structure and content of the rice root-knot nematode (Meloidogyne graminicola).</title>
        <authorList>
            <person name="Phan N.T."/>
            <person name="Danchin E.G.J."/>
            <person name="Klopp C."/>
            <person name="Perfus-Barbeoch L."/>
            <person name="Kozlowski D.K."/>
            <person name="Koutsovoulos G.D."/>
            <person name="Lopez-Roques C."/>
            <person name="Bouchez O."/>
            <person name="Zahm M."/>
            <person name="Besnard G."/>
            <person name="Bellafiore S."/>
        </authorList>
    </citation>
    <scope>NUCLEOTIDE SEQUENCE</scope>
    <source>
        <strain evidence="7">VN-18</strain>
    </source>
</reference>
<feature type="coiled-coil region" evidence="5">
    <location>
        <begin position="72"/>
        <end position="99"/>
    </location>
</feature>
<organism evidence="7 8">
    <name type="scientific">Meloidogyne graminicola</name>
    <dbReference type="NCBI Taxonomy" id="189291"/>
    <lineage>
        <taxon>Eukaryota</taxon>
        <taxon>Metazoa</taxon>
        <taxon>Ecdysozoa</taxon>
        <taxon>Nematoda</taxon>
        <taxon>Chromadorea</taxon>
        <taxon>Rhabditida</taxon>
        <taxon>Tylenchina</taxon>
        <taxon>Tylenchomorpha</taxon>
        <taxon>Tylenchoidea</taxon>
        <taxon>Meloidogynidae</taxon>
        <taxon>Meloidogyninae</taxon>
        <taxon>Meloidogyne</taxon>
    </lineage>
</organism>
<protein>
    <submittedName>
        <fullName evidence="7">ULP_PROTEASE domain-containing protein</fullName>
    </submittedName>
</protein>
<dbReference type="Gene3D" id="3.40.395.10">
    <property type="entry name" value="Adenoviral Proteinase, Chain A"/>
    <property type="match status" value="1"/>
</dbReference>
<evidence type="ECO:0000313" key="7">
    <source>
        <dbReference type="EMBL" id="KAF7638005.1"/>
    </source>
</evidence>
<dbReference type="InterPro" id="IPR038765">
    <property type="entry name" value="Papain-like_cys_pep_sf"/>
</dbReference>
<keyword evidence="4" id="KW-0788">Thiol protease</keyword>
<evidence type="ECO:0000256" key="3">
    <source>
        <dbReference type="ARBA" id="ARBA00022801"/>
    </source>
</evidence>
<evidence type="ECO:0000259" key="6">
    <source>
        <dbReference type="PROSITE" id="PS50600"/>
    </source>
</evidence>
<evidence type="ECO:0000256" key="2">
    <source>
        <dbReference type="ARBA" id="ARBA00022670"/>
    </source>
</evidence>
<dbReference type="Proteomes" id="UP000605970">
    <property type="component" value="Unassembled WGS sequence"/>
</dbReference>
<keyword evidence="5" id="KW-0175">Coiled coil</keyword>
<keyword evidence="8" id="KW-1185">Reference proteome</keyword>
<keyword evidence="2" id="KW-0645">Protease</keyword>
<gene>
    <name evidence="7" type="ORF">Mgra_00002458</name>
</gene>